<dbReference type="EMBL" id="JAJSOF020000013">
    <property type="protein sequence ID" value="KAJ4442534.1"/>
    <property type="molecule type" value="Genomic_DNA"/>
</dbReference>
<feature type="compositionally biased region" description="Basic and acidic residues" evidence="1">
    <location>
        <begin position="112"/>
        <end position="128"/>
    </location>
</feature>
<evidence type="ECO:0000256" key="1">
    <source>
        <dbReference type="SAM" id="MobiDB-lite"/>
    </source>
</evidence>
<gene>
    <name evidence="2" type="ORF">ANN_04121</name>
</gene>
<feature type="region of interest" description="Disordered" evidence="1">
    <location>
        <begin position="112"/>
        <end position="138"/>
    </location>
</feature>
<proteinExistence type="predicted"/>
<evidence type="ECO:0000313" key="3">
    <source>
        <dbReference type="Proteomes" id="UP001148838"/>
    </source>
</evidence>
<feature type="region of interest" description="Disordered" evidence="1">
    <location>
        <begin position="344"/>
        <end position="370"/>
    </location>
</feature>
<protein>
    <submittedName>
        <fullName evidence="2">Uncharacterized protein</fullName>
    </submittedName>
</protein>
<evidence type="ECO:0000313" key="2">
    <source>
        <dbReference type="EMBL" id="KAJ4442534.1"/>
    </source>
</evidence>
<organism evidence="2 3">
    <name type="scientific">Periplaneta americana</name>
    <name type="common">American cockroach</name>
    <name type="synonym">Blatta americana</name>
    <dbReference type="NCBI Taxonomy" id="6978"/>
    <lineage>
        <taxon>Eukaryota</taxon>
        <taxon>Metazoa</taxon>
        <taxon>Ecdysozoa</taxon>
        <taxon>Arthropoda</taxon>
        <taxon>Hexapoda</taxon>
        <taxon>Insecta</taxon>
        <taxon>Pterygota</taxon>
        <taxon>Neoptera</taxon>
        <taxon>Polyneoptera</taxon>
        <taxon>Dictyoptera</taxon>
        <taxon>Blattodea</taxon>
        <taxon>Blattoidea</taxon>
        <taxon>Blattidae</taxon>
        <taxon>Blattinae</taxon>
        <taxon>Periplaneta</taxon>
    </lineage>
</organism>
<reference evidence="2 3" key="1">
    <citation type="journal article" date="2022" name="Allergy">
        <title>Genome assembly and annotation of Periplaneta americana reveal a comprehensive cockroach allergen profile.</title>
        <authorList>
            <person name="Wang L."/>
            <person name="Xiong Q."/>
            <person name="Saelim N."/>
            <person name="Wang L."/>
            <person name="Nong W."/>
            <person name="Wan A.T."/>
            <person name="Shi M."/>
            <person name="Liu X."/>
            <person name="Cao Q."/>
            <person name="Hui J.H.L."/>
            <person name="Sookrung N."/>
            <person name="Leung T.F."/>
            <person name="Tungtrongchitr A."/>
            <person name="Tsui S.K.W."/>
        </authorList>
    </citation>
    <scope>NUCLEOTIDE SEQUENCE [LARGE SCALE GENOMIC DNA]</scope>
    <source>
        <strain evidence="2">PWHHKU_190912</strain>
    </source>
</reference>
<dbReference type="Proteomes" id="UP001148838">
    <property type="component" value="Unassembled WGS sequence"/>
</dbReference>
<accession>A0ABQ8T990</accession>
<name>A0ABQ8T990_PERAM</name>
<keyword evidence="3" id="KW-1185">Reference proteome</keyword>
<sequence>MDGRPVRATFAVSFRSERNAETHIFQLSDMIVHRCHKLQVIIDDNGMHFYHGLPRLLLTITVQAWMNPSDYDRFQDERTIERNTMWIASVAFHRCGDGYVILEKNTLKTRNSEAKESYLASERNKGDNSGEMSPGSSTESYPAFARIGLRENPGKNSTRNIKTRRLRWAGHVARMRESRNAYRVLVGRPEGKRPLGRPRRRWEDNIKMDLREVGYDDREWINLAQDRDLWRAYVRAAGSLKASDNTDEMSPESSTESYPAFAHIGFREKSQKNLNQICTLQKNQGRDFLSLLKTAQSRLNWGEDSGALQRATAELGEDSGTKKKLRLEERRRRCEEEIVKENSMERRGMEVERDHYGKKMDDGRRGNKKI</sequence>
<comment type="caution">
    <text evidence="2">The sequence shown here is derived from an EMBL/GenBank/DDBJ whole genome shotgun (WGS) entry which is preliminary data.</text>
</comment>